<dbReference type="InterPro" id="IPR005913">
    <property type="entry name" value="dTDP_dehydrorham_reduct"/>
</dbReference>
<evidence type="ECO:0000313" key="11">
    <source>
        <dbReference type="EMBL" id="KAF5896789.1"/>
    </source>
</evidence>
<evidence type="ECO:0000256" key="1">
    <source>
        <dbReference type="ARBA" id="ARBA00005224"/>
    </source>
</evidence>
<reference evidence="11" key="1">
    <citation type="submission" date="2020-07" db="EMBL/GenBank/DDBJ databases">
        <title>Clarias magur genome sequencing, assembly and annotation.</title>
        <authorList>
            <person name="Kushwaha B."/>
            <person name="Kumar R."/>
            <person name="Das P."/>
            <person name="Joshi C.G."/>
            <person name="Kumar D."/>
            <person name="Nagpure N.S."/>
            <person name="Pandey M."/>
            <person name="Agarwal S."/>
            <person name="Srivastava S."/>
            <person name="Singh M."/>
            <person name="Sahoo L."/>
            <person name="Jayasankar P."/>
            <person name="Meher P.K."/>
            <person name="Koringa P.G."/>
            <person name="Iquebal M.A."/>
            <person name="Das S.P."/>
            <person name="Bit A."/>
            <person name="Patnaik S."/>
            <person name="Patel N."/>
            <person name="Shah T.M."/>
            <person name="Hinsu A."/>
            <person name="Jena J.K."/>
        </authorList>
    </citation>
    <scope>NUCLEOTIDE SEQUENCE</scope>
    <source>
        <strain evidence="11">CIFAMagur01</strain>
        <tissue evidence="11">Testis</tissue>
    </source>
</reference>
<evidence type="ECO:0000256" key="7">
    <source>
        <dbReference type="ARBA" id="ARBA00046786"/>
    </source>
</evidence>
<evidence type="ECO:0000313" key="12">
    <source>
        <dbReference type="Proteomes" id="UP000727407"/>
    </source>
</evidence>
<evidence type="ECO:0000256" key="5">
    <source>
        <dbReference type="ARBA" id="ARBA00029977"/>
    </source>
</evidence>
<organism evidence="11 12">
    <name type="scientific">Clarias magur</name>
    <name type="common">Asian catfish</name>
    <name type="synonym">Macropteronotus magur</name>
    <dbReference type="NCBI Taxonomy" id="1594786"/>
    <lineage>
        <taxon>Eukaryota</taxon>
        <taxon>Metazoa</taxon>
        <taxon>Chordata</taxon>
        <taxon>Craniata</taxon>
        <taxon>Vertebrata</taxon>
        <taxon>Euteleostomi</taxon>
        <taxon>Actinopterygii</taxon>
        <taxon>Neopterygii</taxon>
        <taxon>Teleostei</taxon>
        <taxon>Ostariophysi</taxon>
        <taxon>Siluriformes</taxon>
        <taxon>Clariidae</taxon>
        <taxon>Clarias</taxon>
    </lineage>
</organism>
<sequence length="392" mass="43287">MLGHGYVTLYTQLHAVGQIRESEMSYRDKELKIRFSPGHVELVEEEVCSPDRRVLVTGATGLLGRAVYKEFHNNGWAALGCGYNRARPRFLCCNLLDEDAVRAVILSFQPHVIIHCAAERRPDVVEHHTEAALNLNVHACATLAKEAAGIYLIYISTDYVFDGRNPPYGENDTPNPLNMYGKSKLRGEEEILRHCPGAAILRVPILYGEVEKVEESAVTVLWDRIQEGMESSTVDHCQQRFPTYTGDVARVCRNMAERGLQDSSLRGIFHYSGKEQMTKYEIACAIADAFNLHRSHLIPYYYVEMSYDHPPPYTGPGAPAPGYPPASAPGYPAQGYPPQGYPAQGYPAQGPYPNYPAAPPGPYPAQPGYQGYPVPPQPGYGGPAYGDAPKNT</sequence>
<dbReference type="GO" id="GO:0006730">
    <property type="term" value="P:one-carbon metabolic process"/>
    <property type="evidence" value="ECO:0007669"/>
    <property type="project" value="UniProtKB-KW"/>
</dbReference>
<dbReference type="SUPFAM" id="SSF51735">
    <property type="entry name" value="NAD(P)-binding Rossmann-fold domains"/>
    <property type="match status" value="1"/>
</dbReference>
<dbReference type="OrthoDB" id="6235964at2759"/>
<keyword evidence="4 8" id="KW-0554">One-carbon metabolism</keyword>
<dbReference type="Gene3D" id="3.40.50.720">
    <property type="entry name" value="NAD(P)-binding Rossmann-like Domain"/>
    <property type="match status" value="1"/>
</dbReference>
<dbReference type="GO" id="GO:0048269">
    <property type="term" value="C:methionine adenosyltransferase complex"/>
    <property type="evidence" value="ECO:0007669"/>
    <property type="project" value="TreeGrafter"/>
</dbReference>
<dbReference type="InterPro" id="IPR036291">
    <property type="entry name" value="NAD(P)-bd_dom_sf"/>
</dbReference>
<gene>
    <name evidence="11" type="primary">mat2b</name>
    <name evidence="11" type="ORF">DAT39_013509</name>
</gene>
<name>A0A8J4WYE4_CLAMG</name>
<comment type="caution">
    <text evidence="11">The sequence shown here is derived from an EMBL/GenBank/DDBJ whole genome shotgun (WGS) entry which is preliminary data.</text>
</comment>
<dbReference type="AlphaFoldDB" id="A0A8J4WYE4"/>
<evidence type="ECO:0000256" key="3">
    <source>
        <dbReference type="ARBA" id="ARBA00021596"/>
    </source>
</evidence>
<comment type="function">
    <text evidence="6">Regulatory subunit of S-adenosylmethionine synthetase 2, an enzyme that catalyzes the formation of S-adenosylmethionine from methionine and ATP. Regulates MAT2A catalytic activity by changing its kinetic properties, increasing its affinity for L-methionine. Can bind NADP (in vitro).</text>
</comment>
<dbReference type="InterPro" id="IPR029903">
    <property type="entry name" value="RmlD-like-bd"/>
</dbReference>
<feature type="compositionally biased region" description="Pro residues" evidence="9">
    <location>
        <begin position="353"/>
        <end position="365"/>
    </location>
</feature>
<feature type="compositionally biased region" description="Low complexity" evidence="9">
    <location>
        <begin position="328"/>
        <end position="352"/>
    </location>
</feature>
<dbReference type="Proteomes" id="UP000727407">
    <property type="component" value="Unassembled WGS sequence"/>
</dbReference>
<dbReference type="EMBL" id="QNUK01000263">
    <property type="protein sequence ID" value="KAF5896789.1"/>
    <property type="molecule type" value="Genomic_DNA"/>
</dbReference>
<dbReference type="PANTHER" id="PTHR10491:SF4">
    <property type="entry name" value="METHIONINE ADENOSYLTRANSFERASE 2 SUBUNIT BETA"/>
    <property type="match status" value="1"/>
</dbReference>
<keyword evidence="12" id="KW-1185">Reference proteome</keyword>
<evidence type="ECO:0000259" key="10">
    <source>
        <dbReference type="Pfam" id="PF04321"/>
    </source>
</evidence>
<feature type="non-terminal residue" evidence="11">
    <location>
        <position position="392"/>
    </location>
</feature>
<evidence type="ECO:0000256" key="2">
    <source>
        <dbReference type="ARBA" id="ARBA00008656"/>
    </source>
</evidence>
<dbReference type="UniPathway" id="UPA00315">
    <property type="reaction ID" value="UER00080"/>
</dbReference>
<dbReference type="GO" id="GO:0048270">
    <property type="term" value="F:methionine adenosyltransferase regulator activity"/>
    <property type="evidence" value="ECO:0007669"/>
    <property type="project" value="TreeGrafter"/>
</dbReference>
<proteinExistence type="inferred from homology"/>
<comment type="similarity">
    <text evidence="2 8">Belongs to the dTDP-4-dehydrorhamnose reductase family. MAT2B subfamily.</text>
</comment>
<evidence type="ECO:0000256" key="4">
    <source>
        <dbReference type="ARBA" id="ARBA00022563"/>
    </source>
</evidence>
<feature type="compositionally biased region" description="Pro residues" evidence="9">
    <location>
        <begin position="316"/>
        <end position="327"/>
    </location>
</feature>
<feature type="domain" description="RmlD-like substrate binding" evidence="10">
    <location>
        <begin position="53"/>
        <end position="300"/>
    </location>
</feature>
<protein>
    <recommendedName>
        <fullName evidence="3 8">Methionine adenosyltransferase 2 subunit beta</fullName>
    </recommendedName>
    <alternativeName>
        <fullName evidence="5 8">Methionine adenosyltransferase II beta</fullName>
    </alternativeName>
</protein>
<dbReference type="GO" id="GO:0006556">
    <property type="term" value="P:S-adenosylmethionine biosynthetic process"/>
    <property type="evidence" value="ECO:0007669"/>
    <property type="project" value="UniProtKB-UniPathway"/>
</dbReference>
<evidence type="ECO:0000256" key="6">
    <source>
        <dbReference type="ARBA" id="ARBA00045998"/>
    </source>
</evidence>
<dbReference type="Pfam" id="PF04321">
    <property type="entry name" value="RmlD_sub_bind"/>
    <property type="match status" value="1"/>
</dbReference>
<dbReference type="CDD" id="cd05254">
    <property type="entry name" value="dTDP_HR_like_SDR_e"/>
    <property type="match status" value="1"/>
</dbReference>
<comment type="subunit">
    <text evidence="7 8">Heterotrimer; composed of a catalytic MAT2A homodimer that binds one regulatory MAT2B chain. Heterohexamer; composed of a central, catalytic MAT2A homotetramer flanked on either side by a regulatory MAT2B chain. NADP binding increases the affinity for MAT2A.</text>
</comment>
<evidence type="ECO:0000256" key="9">
    <source>
        <dbReference type="SAM" id="MobiDB-lite"/>
    </source>
</evidence>
<feature type="region of interest" description="Disordered" evidence="9">
    <location>
        <begin position="316"/>
        <end position="392"/>
    </location>
</feature>
<evidence type="ECO:0000256" key="8">
    <source>
        <dbReference type="RuleBase" id="RU364081"/>
    </source>
</evidence>
<dbReference type="PANTHER" id="PTHR10491">
    <property type="entry name" value="DTDP-4-DEHYDRORHAMNOSE REDUCTASE"/>
    <property type="match status" value="1"/>
</dbReference>
<comment type="pathway">
    <text evidence="1 8">Amino-acid biosynthesis; S-adenosyl-L-methionine biosynthesis; S-adenosyl-L-methionine from L-methionine: step 1/1.</text>
</comment>
<accession>A0A8J4WYE4</accession>